<proteinExistence type="predicted"/>
<evidence type="ECO:0000256" key="2">
    <source>
        <dbReference type="ARBA" id="ARBA00022917"/>
    </source>
</evidence>
<keyword evidence="5" id="KW-1185">Reference proteome</keyword>
<dbReference type="Gene3D" id="3.30.780.10">
    <property type="entry name" value="SUI1-like domain"/>
    <property type="match status" value="1"/>
</dbReference>
<dbReference type="GO" id="GO:0003743">
    <property type="term" value="F:translation initiation factor activity"/>
    <property type="evidence" value="ECO:0007669"/>
    <property type="project" value="UniProtKB-KW"/>
</dbReference>
<dbReference type="AlphaFoldDB" id="A0A133V194"/>
<dbReference type="SUPFAM" id="SSF55159">
    <property type="entry name" value="eIF1-like"/>
    <property type="match status" value="1"/>
</dbReference>
<dbReference type="InterPro" id="IPR001950">
    <property type="entry name" value="SUI1"/>
</dbReference>
<keyword evidence="4" id="KW-0396">Initiation factor</keyword>
<dbReference type="InterPro" id="IPR036877">
    <property type="entry name" value="SUI1_dom_sf"/>
</dbReference>
<sequence length="73" mass="7880">MPKTCPTCGLPQDVCTCEDISHEREKARVFTELRPHGKMVTIIDGLDDGSRDLEGLASELKKSFGCGGTVKNG</sequence>
<feature type="non-terminal residue" evidence="4">
    <location>
        <position position="73"/>
    </location>
</feature>
<evidence type="ECO:0000256" key="1">
    <source>
        <dbReference type="ARBA" id="ARBA00022845"/>
    </source>
</evidence>
<keyword evidence="2" id="KW-0648">Protein biosynthesis</keyword>
<gene>
    <name evidence="4" type="ORF">AKJ41_04280</name>
</gene>
<accession>A0A133V194</accession>
<keyword evidence="1" id="KW-0810">Translation regulation</keyword>
<feature type="domain" description="SUI1" evidence="3">
    <location>
        <begin position="27"/>
        <end position="73"/>
    </location>
</feature>
<dbReference type="PROSITE" id="PS50296">
    <property type="entry name" value="SUI1"/>
    <property type="match status" value="1"/>
</dbReference>
<evidence type="ECO:0000313" key="4">
    <source>
        <dbReference type="EMBL" id="KXB00185.1"/>
    </source>
</evidence>
<dbReference type="EMBL" id="LHXV01000055">
    <property type="protein sequence ID" value="KXB00185.1"/>
    <property type="molecule type" value="Genomic_DNA"/>
</dbReference>
<reference evidence="4 5" key="1">
    <citation type="journal article" date="2016" name="Sci. Rep.">
        <title>Metabolic traits of an uncultured archaeal lineage -MSBL1- from brine pools of the Red Sea.</title>
        <authorList>
            <person name="Mwirichia R."/>
            <person name="Alam I."/>
            <person name="Rashid M."/>
            <person name="Vinu M."/>
            <person name="Ba-Alawi W."/>
            <person name="Anthony Kamau A."/>
            <person name="Kamanda Ngugi D."/>
            <person name="Goker M."/>
            <person name="Klenk H.P."/>
            <person name="Bajic V."/>
            <person name="Stingl U."/>
        </authorList>
    </citation>
    <scope>NUCLEOTIDE SEQUENCE [LARGE SCALE GENOMIC DNA]</scope>
    <source>
        <strain evidence="4">SCGC-AAA259O05</strain>
    </source>
</reference>
<dbReference type="Proteomes" id="UP000070344">
    <property type="component" value="Unassembled WGS sequence"/>
</dbReference>
<dbReference type="InterPro" id="IPR005872">
    <property type="entry name" value="SUI1_arc_bac"/>
</dbReference>
<name>A0A133V194_9EURY</name>
<organism evidence="4 5">
    <name type="scientific">candidate division MSBL1 archaeon SCGC-AAA259O05</name>
    <dbReference type="NCBI Taxonomy" id="1698271"/>
    <lineage>
        <taxon>Archaea</taxon>
        <taxon>Methanobacteriati</taxon>
        <taxon>Methanobacteriota</taxon>
        <taxon>candidate division MSBL1</taxon>
    </lineage>
</organism>
<comment type="caution">
    <text evidence="4">The sequence shown here is derived from an EMBL/GenBank/DDBJ whole genome shotgun (WGS) entry which is preliminary data.</text>
</comment>
<evidence type="ECO:0000259" key="3">
    <source>
        <dbReference type="PROSITE" id="PS50296"/>
    </source>
</evidence>
<dbReference type="GO" id="GO:0006417">
    <property type="term" value="P:regulation of translation"/>
    <property type="evidence" value="ECO:0007669"/>
    <property type="project" value="UniProtKB-KW"/>
</dbReference>
<evidence type="ECO:0000313" key="5">
    <source>
        <dbReference type="Proteomes" id="UP000070344"/>
    </source>
</evidence>
<protein>
    <submittedName>
        <fullName evidence="4">Translation initiation factor Sui1</fullName>
    </submittedName>
</protein>
<dbReference type="CDD" id="cd11567">
    <property type="entry name" value="YciH_like"/>
    <property type="match status" value="1"/>
</dbReference>
<dbReference type="Pfam" id="PF01253">
    <property type="entry name" value="SUI1"/>
    <property type="match status" value="1"/>
</dbReference>